<evidence type="ECO:0000313" key="1">
    <source>
        <dbReference type="EMBL" id="QBQ72941.1"/>
    </source>
</evidence>
<protein>
    <submittedName>
        <fullName evidence="1">Tail fiber protein</fullName>
    </submittedName>
</protein>
<reference evidence="1 2" key="1">
    <citation type="journal article" date="2019" name="Microbiol. Resour. Announc.">
        <title>Complete Genome Sequence of Serratia marcescens Siphophage Serbin.</title>
        <authorList>
            <person name="Williams E.A."/>
            <person name="Hopson H."/>
            <person name="Rodriguez A."/>
            <person name="Kongari R."/>
            <person name="Bonasera R."/>
            <person name="Hernandez-Morales A.C."/>
            <person name="Liu M."/>
        </authorList>
    </citation>
    <scope>NUCLEOTIDE SEQUENCE [LARGE SCALE GENOMIC DNA]</scope>
</reference>
<organism evidence="1 2">
    <name type="scientific">Serratia phage Serbin</name>
    <dbReference type="NCBI Taxonomy" id="2562181"/>
    <lineage>
        <taxon>Viruses</taxon>
        <taxon>Duplodnaviria</taxon>
        <taxon>Heunggongvirae</taxon>
        <taxon>Uroviricota</taxon>
        <taxon>Caudoviricetes</taxon>
        <taxon>Serbinvirus</taxon>
        <taxon>Serbinvirus serbin</taxon>
    </lineage>
</organism>
<dbReference type="EMBL" id="MK608336">
    <property type="protein sequence ID" value="QBQ72941.1"/>
    <property type="molecule type" value="Genomic_DNA"/>
</dbReference>
<proteinExistence type="predicted"/>
<keyword evidence="2" id="KW-1185">Reference proteome</keyword>
<dbReference type="CDD" id="cd00063">
    <property type="entry name" value="FN3"/>
    <property type="match status" value="1"/>
</dbReference>
<dbReference type="Gene3D" id="2.60.40.10">
    <property type="entry name" value="Immunoglobulins"/>
    <property type="match status" value="1"/>
</dbReference>
<evidence type="ECO:0000313" key="2">
    <source>
        <dbReference type="Proteomes" id="UP000308339"/>
    </source>
</evidence>
<dbReference type="SUPFAM" id="SSF49265">
    <property type="entry name" value="Fibronectin type III"/>
    <property type="match status" value="1"/>
</dbReference>
<dbReference type="InterPro" id="IPR013783">
    <property type="entry name" value="Ig-like_fold"/>
</dbReference>
<sequence length="744" mass="82110">MPPAIIAGAIAIGASAAASAGIISMTAALVITATATLAGALLTKTSVPSVGAYASVQERKQVLRSSAAAQTYIYGKTVVSGLLFFAEEEEGDQDTDEWVHLAIAVAAHEVDHIGAMWLGDDRIEDYGEHVTYEVHNNRTTADPYMLSKCPSWKSDMIGRGICWIRLSLKFDQEKFPAGIPNFKCEVYGRKCFDPRSGLTQWTDNCALCILDFYRSVLGVLDSDLIMEEFIEAANICDENITGGIYNEPRYRLNGAIDLDESMASVLDDMHETCGGEPTYIGGRHGMLAGAYYGPATMQLTESQIIDNIKIIPETSWKDKINMMTGTFIDPEQGYVETDFPAVKIAAWIAEDGNEFGEDQDFRFVTSVYQAQRLVQIKLNRKRLGRTLDMPLNFCGYQYRPGYYVNVNIPSLGIINQEFRVTKWELQPQGGINVTLRQETAAVWGDSVGQPIDRPDLTHLPGPTVATPTNLAFTPVAENEEVNWQGVLSWVNPTPVIYNQVIIYSGDKTLFSQQVTGTQVQVNGLSKGQTYTAQVRAVSKENIQSGIAQLQFTQPTESKYYGDIYAQNGYFLGTIYANNIVGDIYNKMSGGIDLGPFSWGSAGDHILWNIEGEEFDRVLDSNLIMQMSSSERQYFDLYIRTPGRPDQLIGSFDTGNDGENSPLFFTMEGITVPATGDRSVMNQFVVHVRENRPASVGLIVPLNIQTLVPNTSGSFPGTSFVKDYTTQEPWVALYKKGRTPIHNVG</sequence>
<name>A0A482MGD5_9CAUD</name>
<gene>
    <name evidence="1" type="ORF">CPT_Serbin_025</name>
</gene>
<dbReference type="InterPro" id="IPR003961">
    <property type="entry name" value="FN3_dom"/>
</dbReference>
<dbReference type="InterPro" id="IPR036116">
    <property type="entry name" value="FN3_sf"/>
</dbReference>
<dbReference type="Proteomes" id="UP000308339">
    <property type="component" value="Segment"/>
</dbReference>
<accession>A0A482MGD5</accession>